<feature type="transmembrane region" description="Helical" evidence="17">
    <location>
        <begin position="79"/>
        <end position="97"/>
    </location>
</feature>
<evidence type="ECO:0000256" key="2">
    <source>
        <dbReference type="ARBA" id="ARBA00004294"/>
    </source>
</evidence>
<name>A0AAN7ZND0_9COLE</name>
<reference evidence="18 19" key="1">
    <citation type="journal article" date="2024" name="Insects">
        <title>An Improved Chromosome-Level Genome Assembly of the Firefly Pyrocoelia pectoralis.</title>
        <authorList>
            <person name="Fu X."/>
            <person name="Meyer-Rochow V.B."/>
            <person name="Ballantyne L."/>
            <person name="Zhu X."/>
        </authorList>
    </citation>
    <scope>NUCLEOTIDE SEQUENCE [LARGE SCALE GENOMIC DNA]</scope>
    <source>
        <strain evidence="18">XCY_ONT2</strain>
    </source>
</reference>
<keyword evidence="13 17" id="KW-0472">Membrane</keyword>
<keyword evidence="10 17" id="KW-1133">Transmembrane helix</keyword>
<dbReference type="AlphaFoldDB" id="A0AAN7ZND0"/>
<keyword evidence="7 17" id="KW-0812">Transmembrane</keyword>
<dbReference type="InterPro" id="IPR023352">
    <property type="entry name" value="MAPEG-like_dom_sf"/>
</dbReference>
<evidence type="ECO:0000256" key="1">
    <source>
        <dbReference type="ARBA" id="ARBA00003701"/>
    </source>
</evidence>
<dbReference type="GO" id="GO:0005741">
    <property type="term" value="C:mitochondrial outer membrane"/>
    <property type="evidence" value="ECO:0007669"/>
    <property type="project" value="UniProtKB-SubCell"/>
</dbReference>
<evidence type="ECO:0000256" key="3">
    <source>
        <dbReference type="ARBA" id="ARBA00004477"/>
    </source>
</evidence>
<evidence type="ECO:0000256" key="9">
    <source>
        <dbReference type="ARBA" id="ARBA00022824"/>
    </source>
</evidence>
<comment type="similarity">
    <text evidence="4">Belongs to the MAPEG family.</text>
</comment>
<evidence type="ECO:0000313" key="19">
    <source>
        <dbReference type="Proteomes" id="UP001329430"/>
    </source>
</evidence>
<feature type="transmembrane region" description="Helical" evidence="17">
    <location>
        <begin position="129"/>
        <end position="150"/>
    </location>
</feature>
<dbReference type="EMBL" id="JAVRBK010000002">
    <property type="protein sequence ID" value="KAK5648617.1"/>
    <property type="molecule type" value="Genomic_DNA"/>
</dbReference>
<keyword evidence="8" id="KW-1000">Mitochondrion outer membrane</keyword>
<evidence type="ECO:0000256" key="12">
    <source>
        <dbReference type="ARBA" id="ARBA00023128"/>
    </source>
</evidence>
<keyword evidence="12" id="KW-0496">Mitochondrion</keyword>
<dbReference type="Proteomes" id="UP001329430">
    <property type="component" value="Chromosome 2"/>
</dbReference>
<sequence>MAKALEILSTENELFRIYLFYSCVLVLKVLLMAPLTAIQRFKHKAFANAEDAISEKVKPKTHDNVERVRRAHLNDLENIPVFLVAGLAYILTNPSVWLATMLFRVFTISRMIHTIVYAVYVLPQPARFFAFLGGLLTTIYMAVQALIYFFV</sequence>
<evidence type="ECO:0000256" key="16">
    <source>
        <dbReference type="ARBA" id="ARBA00049385"/>
    </source>
</evidence>
<evidence type="ECO:0000256" key="15">
    <source>
        <dbReference type="ARBA" id="ARBA00039397"/>
    </source>
</evidence>
<dbReference type="EC" id="2.5.1.18" evidence="5"/>
<proteinExistence type="inferred from homology"/>
<evidence type="ECO:0000256" key="13">
    <source>
        <dbReference type="ARBA" id="ARBA00023136"/>
    </source>
</evidence>
<dbReference type="PANTHER" id="PTHR10689">
    <property type="entry name" value="MICROSOMAL GLUTATHIONE S-TRANSFERASE 1"/>
    <property type="match status" value="1"/>
</dbReference>
<keyword evidence="19" id="KW-1185">Reference proteome</keyword>
<evidence type="ECO:0000256" key="6">
    <source>
        <dbReference type="ARBA" id="ARBA00022679"/>
    </source>
</evidence>
<dbReference type="InterPro" id="IPR001129">
    <property type="entry name" value="Membr-assoc_MAPEG"/>
</dbReference>
<keyword evidence="9" id="KW-0256">Endoplasmic reticulum</keyword>
<evidence type="ECO:0000313" key="18">
    <source>
        <dbReference type="EMBL" id="KAK5648617.1"/>
    </source>
</evidence>
<protein>
    <recommendedName>
        <fullName evidence="15">Microsomal glutathione S-transferase 1</fullName>
        <ecNumber evidence="5">2.5.1.18</ecNumber>
    </recommendedName>
</protein>
<evidence type="ECO:0000256" key="8">
    <source>
        <dbReference type="ARBA" id="ARBA00022787"/>
    </source>
</evidence>
<dbReference type="Gene3D" id="1.20.120.550">
    <property type="entry name" value="Membrane associated eicosanoid/glutathione metabolism-like domain"/>
    <property type="match status" value="1"/>
</dbReference>
<comment type="caution">
    <text evidence="18">The sequence shown here is derived from an EMBL/GenBank/DDBJ whole genome shotgun (WGS) entry which is preliminary data.</text>
</comment>
<keyword evidence="11" id="KW-0007">Acetylation</keyword>
<comment type="function">
    <text evidence="1">Conjugation of reduced glutathione to a wide number of exogenous and endogenous hydrophobic electrophiles.</text>
</comment>
<organism evidence="18 19">
    <name type="scientific">Pyrocoelia pectoralis</name>
    <dbReference type="NCBI Taxonomy" id="417401"/>
    <lineage>
        <taxon>Eukaryota</taxon>
        <taxon>Metazoa</taxon>
        <taxon>Ecdysozoa</taxon>
        <taxon>Arthropoda</taxon>
        <taxon>Hexapoda</taxon>
        <taxon>Insecta</taxon>
        <taxon>Pterygota</taxon>
        <taxon>Neoptera</taxon>
        <taxon>Endopterygota</taxon>
        <taxon>Coleoptera</taxon>
        <taxon>Polyphaga</taxon>
        <taxon>Elateriformia</taxon>
        <taxon>Elateroidea</taxon>
        <taxon>Lampyridae</taxon>
        <taxon>Lampyrinae</taxon>
        <taxon>Pyrocoelia</taxon>
    </lineage>
</organism>
<keyword evidence="6" id="KW-0808">Transferase</keyword>
<evidence type="ECO:0000256" key="10">
    <source>
        <dbReference type="ARBA" id="ARBA00022989"/>
    </source>
</evidence>
<comment type="catalytic activity">
    <reaction evidence="16">
        <text>RX + glutathione = an S-substituted glutathione + a halide anion + H(+)</text>
        <dbReference type="Rhea" id="RHEA:16437"/>
        <dbReference type="ChEBI" id="CHEBI:15378"/>
        <dbReference type="ChEBI" id="CHEBI:16042"/>
        <dbReference type="ChEBI" id="CHEBI:17792"/>
        <dbReference type="ChEBI" id="CHEBI:57925"/>
        <dbReference type="ChEBI" id="CHEBI:90779"/>
        <dbReference type="EC" id="2.5.1.18"/>
    </reaction>
    <physiologicalReaction direction="left-to-right" evidence="16">
        <dbReference type="Rhea" id="RHEA:16438"/>
    </physiologicalReaction>
</comment>
<dbReference type="SUPFAM" id="SSF161084">
    <property type="entry name" value="MAPEG domain-like"/>
    <property type="match status" value="1"/>
</dbReference>
<evidence type="ECO:0000256" key="7">
    <source>
        <dbReference type="ARBA" id="ARBA00022692"/>
    </source>
</evidence>
<feature type="transmembrane region" description="Helical" evidence="17">
    <location>
        <begin position="18"/>
        <end position="38"/>
    </location>
</feature>
<gene>
    <name evidence="18" type="ORF">RI129_003509</name>
</gene>
<evidence type="ECO:0000256" key="14">
    <source>
        <dbReference type="ARBA" id="ARBA00038540"/>
    </source>
</evidence>
<dbReference type="GO" id="GO:0005789">
    <property type="term" value="C:endoplasmic reticulum membrane"/>
    <property type="evidence" value="ECO:0007669"/>
    <property type="project" value="UniProtKB-SubCell"/>
</dbReference>
<evidence type="ECO:0000256" key="5">
    <source>
        <dbReference type="ARBA" id="ARBA00012452"/>
    </source>
</evidence>
<comment type="subunit">
    <text evidence="14">Homotrimer; The trimer binds only one molecule of glutathione.</text>
</comment>
<comment type="subcellular location">
    <subcellularLocation>
        <location evidence="3">Endoplasmic reticulum membrane</location>
        <topology evidence="3">Multi-pass membrane protein</topology>
    </subcellularLocation>
    <subcellularLocation>
        <location evidence="2">Mitochondrion outer membrane</location>
    </subcellularLocation>
</comment>
<dbReference type="Pfam" id="PF01124">
    <property type="entry name" value="MAPEG"/>
    <property type="match status" value="1"/>
</dbReference>
<dbReference type="InterPro" id="IPR040162">
    <property type="entry name" value="MGST1-like"/>
</dbReference>
<evidence type="ECO:0000256" key="11">
    <source>
        <dbReference type="ARBA" id="ARBA00022990"/>
    </source>
</evidence>
<dbReference type="PANTHER" id="PTHR10689:SF6">
    <property type="entry name" value="MICROSOMAL GLUTATHIONE S-TRANSFERASE 1"/>
    <property type="match status" value="1"/>
</dbReference>
<evidence type="ECO:0000256" key="17">
    <source>
        <dbReference type="SAM" id="Phobius"/>
    </source>
</evidence>
<dbReference type="GO" id="GO:0004364">
    <property type="term" value="F:glutathione transferase activity"/>
    <property type="evidence" value="ECO:0007669"/>
    <property type="project" value="UniProtKB-EC"/>
</dbReference>
<dbReference type="FunFam" id="1.20.120.550:FF:000002">
    <property type="entry name" value="Microsomal glutathione S-transferase 1"/>
    <property type="match status" value="1"/>
</dbReference>
<evidence type="ECO:0000256" key="4">
    <source>
        <dbReference type="ARBA" id="ARBA00010459"/>
    </source>
</evidence>
<accession>A0AAN7ZND0</accession>